<accession>A0A0D6JAP7</accession>
<dbReference type="EMBL" id="LN829119">
    <property type="protein sequence ID" value="CPR14830.1"/>
    <property type="molecule type" value="Genomic_DNA"/>
</dbReference>
<gene>
    <name evidence="1" type="ORF">YBN1229_v1_0089</name>
</gene>
<evidence type="ECO:0000313" key="2">
    <source>
        <dbReference type="Proteomes" id="UP000033187"/>
    </source>
</evidence>
<dbReference type="KEGG" id="fil:BN1229_v1_0087"/>
<dbReference type="AlphaFoldDB" id="A0A0D6JAP7"/>
<keyword evidence="2" id="KW-1185">Reference proteome</keyword>
<protein>
    <submittedName>
        <fullName evidence="1">Uncharacterized protein</fullName>
    </submittedName>
</protein>
<dbReference type="KEGG" id="fiy:BN1229_v1_0089"/>
<organism evidence="1 2">
    <name type="scientific">Candidatus Filomicrobium marinum</name>
    <dbReference type="NCBI Taxonomy" id="1608628"/>
    <lineage>
        <taxon>Bacteria</taxon>
        <taxon>Pseudomonadati</taxon>
        <taxon>Pseudomonadota</taxon>
        <taxon>Alphaproteobacteria</taxon>
        <taxon>Hyphomicrobiales</taxon>
        <taxon>Hyphomicrobiaceae</taxon>
        <taxon>Filomicrobium</taxon>
    </lineage>
</organism>
<proteinExistence type="predicted"/>
<name>A0A0D6JAP7_9HYPH</name>
<dbReference type="Proteomes" id="UP000033187">
    <property type="component" value="Chromosome 1"/>
</dbReference>
<evidence type="ECO:0000313" key="1">
    <source>
        <dbReference type="EMBL" id="CPR14830.1"/>
    </source>
</evidence>
<reference evidence="2" key="1">
    <citation type="submission" date="2015-02" db="EMBL/GenBank/DDBJ databases">
        <authorList>
            <person name="Chooi Y.-H."/>
        </authorList>
    </citation>
    <scope>NUCLEOTIDE SEQUENCE [LARGE SCALE GENOMIC DNA]</scope>
    <source>
        <strain evidence="2">strain Y</strain>
    </source>
</reference>
<sequence length="146" mass="16810">MFLSFCLLAEHRQRSTSDHRFPGRRCFVQQSRIRRHARRRYLLRSQRRRNRRPAVLEARGTSGLCDHLQHRLPRVQCAIRCVAPNEVQREVLGVAQREVQNAAEAAEESPDREAWRWLCADLALIRPVSGSSGITGEASRKSEALN</sequence>